<keyword evidence="1" id="KW-1185">Reference proteome</keyword>
<dbReference type="Proteomes" id="UP000887563">
    <property type="component" value="Unplaced"/>
</dbReference>
<dbReference type="AlphaFoldDB" id="A0A914N2Z1"/>
<accession>A0A914N2Z1</accession>
<evidence type="ECO:0000313" key="1">
    <source>
        <dbReference type="Proteomes" id="UP000887563"/>
    </source>
</evidence>
<proteinExistence type="predicted"/>
<organism evidence="1 2">
    <name type="scientific">Meloidogyne incognita</name>
    <name type="common">Southern root-knot nematode worm</name>
    <name type="synonym">Oxyuris incognita</name>
    <dbReference type="NCBI Taxonomy" id="6306"/>
    <lineage>
        <taxon>Eukaryota</taxon>
        <taxon>Metazoa</taxon>
        <taxon>Ecdysozoa</taxon>
        <taxon>Nematoda</taxon>
        <taxon>Chromadorea</taxon>
        <taxon>Rhabditida</taxon>
        <taxon>Tylenchina</taxon>
        <taxon>Tylenchomorpha</taxon>
        <taxon>Tylenchoidea</taxon>
        <taxon>Meloidogynidae</taxon>
        <taxon>Meloidogyninae</taxon>
        <taxon>Meloidogyne</taxon>
        <taxon>Meloidogyne incognita group</taxon>
    </lineage>
</organism>
<protein>
    <submittedName>
        <fullName evidence="2">Uncharacterized protein</fullName>
    </submittedName>
</protein>
<sequence length="90" mass="10616">MKNLLLLDTLRSRETTGKFVERVVLYHPENSLSWKIVITARGLNVAINVLMKKKEQLKCINIRMCGRIFNRTRYSKTSLLRKWHKKCLGL</sequence>
<name>A0A914N2Z1_MELIC</name>
<dbReference type="WBParaSite" id="Minc3s03358g33612">
    <property type="protein sequence ID" value="Minc3s03358g33612"/>
    <property type="gene ID" value="Minc3s03358g33612"/>
</dbReference>
<reference evidence="2" key="1">
    <citation type="submission" date="2022-11" db="UniProtKB">
        <authorList>
            <consortium name="WormBaseParasite"/>
        </authorList>
    </citation>
    <scope>IDENTIFICATION</scope>
</reference>
<evidence type="ECO:0000313" key="2">
    <source>
        <dbReference type="WBParaSite" id="Minc3s03358g33612"/>
    </source>
</evidence>